<name>A0ABS6WBQ2_9BIFI</name>
<feature type="signal peptide" evidence="1">
    <location>
        <begin position="1"/>
        <end position="31"/>
    </location>
</feature>
<gene>
    <name evidence="2" type="ORF">KIH73_10315</name>
</gene>
<comment type="caution">
    <text evidence="2">The sequence shown here is derived from an EMBL/GenBank/DDBJ whole genome shotgun (WGS) entry which is preliminary data.</text>
</comment>
<feature type="chain" id="PRO_5045600465" evidence="1">
    <location>
        <begin position="32"/>
        <end position="161"/>
    </location>
</feature>
<dbReference type="RefSeq" id="WP_219083214.1">
    <property type="nucleotide sequence ID" value="NZ_JAHBBD010000035.1"/>
</dbReference>
<keyword evidence="1" id="KW-0732">Signal</keyword>
<organism evidence="2 3">
    <name type="scientific">Bifidobacterium phasiani</name>
    <dbReference type="NCBI Taxonomy" id="2834431"/>
    <lineage>
        <taxon>Bacteria</taxon>
        <taxon>Bacillati</taxon>
        <taxon>Actinomycetota</taxon>
        <taxon>Actinomycetes</taxon>
        <taxon>Bifidobacteriales</taxon>
        <taxon>Bifidobacteriaceae</taxon>
        <taxon>Bifidobacterium</taxon>
    </lineage>
</organism>
<evidence type="ECO:0000313" key="2">
    <source>
        <dbReference type="EMBL" id="MBW3083737.1"/>
    </source>
</evidence>
<evidence type="ECO:0000313" key="3">
    <source>
        <dbReference type="Proteomes" id="UP000812844"/>
    </source>
</evidence>
<keyword evidence="3" id="KW-1185">Reference proteome</keyword>
<dbReference type="Proteomes" id="UP000812844">
    <property type="component" value="Unassembled WGS sequence"/>
</dbReference>
<reference evidence="2 3" key="1">
    <citation type="submission" date="2021-05" db="EMBL/GenBank/DDBJ databases">
        <title>Phylogenetic classification of ten novel species belonging to the genus Bifidobacterium comprising B. colchicus sp. nov., B. abeli sp. nov., B. bicoloris sp. nov., B. guerezis sp. nov., B. rosaliae sp. nov., B. santillanensis sp. nov., B. argentati sp. nov., B. amazzoni sp. nov., B. pluviali sp. nov., and B. pinnaculum sp. nov.</title>
        <authorList>
            <person name="Lugli G.A."/>
            <person name="Ruiz Garcia L."/>
            <person name="Margolles A."/>
            <person name="Ventura M."/>
        </authorList>
    </citation>
    <scope>NUCLEOTIDE SEQUENCE [LARGE SCALE GENOMIC DNA]</scope>
    <source>
        <strain evidence="2 3">6T3</strain>
    </source>
</reference>
<accession>A0ABS6WBQ2</accession>
<protein>
    <submittedName>
        <fullName evidence="2">Memba</fullName>
    </submittedName>
</protein>
<dbReference type="EMBL" id="JAHBBD010000035">
    <property type="protein sequence ID" value="MBW3083737.1"/>
    <property type="molecule type" value="Genomic_DNA"/>
</dbReference>
<evidence type="ECO:0000256" key="1">
    <source>
        <dbReference type="SAM" id="SignalP"/>
    </source>
</evidence>
<sequence>MMNMKTFIKKIVAFVATFIGVMAFGAVPAMAAESTGGLIPEADATVIVAPDVPPGSTLYLDVEKNEITQVELPNGNRIAVSRGCTETVAACWAGGTPGDFQFSGSGAVNGNWPNRYDFYAGNLHADVGYYALGSNRYVSNISPYSYLHASMTLTGIYVYRY</sequence>
<proteinExistence type="predicted"/>